<evidence type="ECO:0000256" key="6">
    <source>
        <dbReference type="ARBA" id="ARBA00023230"/>
    </source>
</evidence>
<dbReference type="InterPro" id="IPR044280">
    <property type="entry name" value="Hac1/HY5"/>
</dbReference>
<protein>
    <submittedName>
        <fullName evidence="10">BZIP transcription factor</fullName>
    </submittedName>
</protein>
<dbReference type="PANTHER" id="PTHR46714">
    <property type="entry name" value="TRANSCRIPTIONAL ACTIVATOR HAC1"/>
    <property type="match status" value="1"/>
</dbReference>
<dbReference type="GO" id="GO:0045944">
    <property type="term" value="P:positive regulation of transcription by RNA polymerase II"/>
    <property type="evidence" value="ECO:0007669"/>
    <property type="project" value="InterPro"/>
</dbReference>
<evidence type="ECO:0000259" key="9">
    <source>
        <dbReference type="PROSITE" id="PS50217"/>
    </source>
</evidence>
<dbReference type="GO" id="GO:0005634">
    <property type="term" value="C:nucleus"/>
    <property type="evidence" value="ECO:0007669"/>
    <property type="project" value="UniProtKB-SubCell"/>
</dbReference>
<feature type="compositionally biased region" description="Polar residues" evidence="8">
    <location>
        <begin position="1"/>
        <end position="13"/>
    </location>
</feature>
<dbReference type="Pfam" id="PF00170">
    <property type="entry name" value="bZIP_1"/>
    <property type="match status" value="1"/>
</dbReference>
<feature type="region of interest" description="Disordered" evidence="8">
    <location>
        <begin position="1"/>
        <end position="44"/>
    </location>
</feature>
<evidence type="ECO:0000256" key="2">
    <source>
        <dbReference type="ARBA" id="ARBA00007163"/>
    </source>
</evidence>
<evidence type="ECO:0000313" key="11">
    <source>
        <dbReference type="Proteomes" id="UP000292447"/>
    </source>
</evidence>
<feature type="region of interest" description="Disordered" evidence="8">
    <location>
        <begin position="118"/>
        <end position="139"/>
    </location>
</feature>
<proteinExistence type="inferred from homology"/>
<evidence type="ECO:0000313" key="10">
    <source>
        <dbReference type="EMBL" id="QBM86570.1"/>
    </source>
</evidence>
<accession>A0A4P6XHC7</accession>
<dbReference type="PANTHER" id="PTHR46714:SF6">
    <property type="entry name" value="TRANSCRIPTIONAL ACTIVATOR HAC1"/>
    <property type="match status" value="1"/>
</dbReference>
<evidence type="ECO:0000256" key="5">
    <source>
        <dbReference type="ARBA" id="ARBA00023163"/>
    </source>
</evidence>
<keyword evidence="4" id="KW-0238">DNA-binding</keyword>
<dbReference type="GO" id="GO:0006986">
    <property type="term" value="P:response to unfolded protein"/>
    <property type="evidence" value="ECO:0007669"/>
    <property type="project" value="UniProtKB-KW"/>
</dbReference>
<evidence type="ECO:0000256" key="7">
    <source>
        <dbReference type="ARBA" id="ARBA00023242"/>
    </source>
</evidence>
<dbReference type="GO" id="GO:0000981">
    <property type="term" value="F:DNA-binding transcription factor activity, RNA polymerase II-specific"/>
    <property type="evidence" value="ECO:0007669"/>
    <property type="project" value="InterPro"/>
</dbReference>
<evidence type="ECO:0000256" key="4">
    <source>
        <dbReference type="ARBA" id="ARBA00023125"/>
    </source>
</evidence>
<organism evidence="10 11">
    <name type="scientific">Metschnikowia aff. pulcherrima</name>
    <dbReference type="NCBI Taxonomy" id="2163413"/>
    <lineage>
        <taxon>Eukaryota</taxon>
        <taxon>Fungi</taxon>
        <taxon>Dikarya</taxon>
        <taxon>Ascomycota</taxon>
        <taxon>Saccharomycotina</taxon>
        <taxon>Pichiomycetes</taxon>
        <taxon>Metschnikowiaceae</taxon>
        <taxon>Metschnikowia</taxon>
    </lineage>
</organism>
<dbReference type="Gene3D" id="1.20.5.170">
    <property type="match status" value="1"/>
</dbReference>
<dbReference type="InterPro" id="IPR004827">
    <property type="entry name" value="bZIP"/>
</dbReference>
<dbReference type="GO" id="GO:0003677">
    <property type="term" value="F:DNA binding"/>
    <property type="evidence" value="ECO:0007669"/>
    <property type="project" value="UniProtKB-KW"/>
</dbReference>
<sequence length="253" mass="28042">MDMTTSVDPNFKSSLAPRKRARTLEEKEQRRMERILRNRRAAHASREKKRRHVEYLEAYVLSLEKNYLTVLSNVSKLKDMLPSDKLPVSLAEPEDLSDLKSKIHANLLFMTLADPSSPSVVCDTPHSESSKGGNGDELESPQMILDLVKVKVEEPDSPLMNAKPAMDYHSYLSPVSINSPRTSPIDLTIKKEPLSPSFGSLLSPSVPFPNSDGLMFESATLGPDYLAQNSAVILSLSKITRHSDLGGSRLVRA</sequence>
<dbReference type="SUPFAM" id="SSF57959">
    <property type="entry name" value="Leucine zipper domain"/>
    <property type="match status" value="1"/>
</dbReference>
<reference evidence="11" key="1">
    <citation type="submission" date="2019-03" db="EMBL/GenBank/DDBJ databases">
        <title>Snf2 controls pulcherriminic acid biosynthesis and connects pigmentation and antifungal activity of the yeast Metschnikowia pulcherrima.</title>
        <authorList>
            <person name="Gore-Lloyd D."/>
            <person name="Sumann I."/>
            <person name="Brachmann A.O."/>
            <person name="Schneeberger K."/>
            <person name="Ortiz-Merino R.A."/>
            <person name="Moreno-Beltran M."/>
            <person name="Schlaefli M."/>
            <person name="Kirner P."/>
            <person name="Santos Kron A."/>
            <person name="Wolfe K.H."/>
            <person name="Piel J."/>
            <person name="Ahrens C.H."/>
            <person name="Henk D."/>
            <person name="Freimoser F.M."/>
        </authorList>
    </citation>
    <scope>NUCLEOTIDE SEQUENCE [LARGE SCALE GENOMIC DNA]</scope>
    <source>
        <strain evidence="11">APC 1.2</strain>
    </source>
</reference>
<evidence type="ECO:0000256" key="1">
    <source>
        <dbReference type="ARBA" id="ARBA00004123"/>
    </source>
</evidence>
<dbReference type="PROSITE" id="PS00036">
    <property type="entry name" value="BZIP_BASIC"/>
    <property type="match status" value="1"/>
</dbReference>
<dbReference type="AlphaFoldDB" id="A0A4P6XHC7"/>
<dbReference type="PROSITE" id="PS50217">
    <property type="entry name" value="BZIP"/>
    <property type="match status" value="1"/>
</dbReference>
<comment type="similarity">
    <text evidence="2">Belongs to the bZIP family.</text>
</comment>
<dbReference type="STRING" id="2163413.A0A4P6XHC7"/>
<feature type="compositionally biased region" description="Basic and acidic residues" evidence="8">
    <location>
        <begin position="22"/>
        <end position="36"/>
    </location>
</feature>
<name>A0A4P6XHC7_9ASCO</name>
<comment type="subcellular location">
    <subcellularLocation>
        <location evidence="1">Nucleus</location>
    </subcellularLocation>
</comment>
<keyword evidence="3" id="KW-0805">Transcription regulation</keyword>
<evidence type="ECO:0000256" key="3">
    <source>
        <dbReference type="ARBA" id="ARBA00023015"/>
    </source>
</evidence>
<dbReference type="EMBL" id="CP034456">
    <property type="protein sequence ID" value="QBM86570.1"/>
    <property type="molecule type" value="Genomic_DNA"/>
</dbReference>
<gene>
    <name evidence="10" type="primary">MPUL0A12150</name>
    <name evidence="10" type="ORF">METSCH_A12150</name>
</gene>
<feature type="domain" description="BZIP" evidence="9">
    <location>
        <begin position="28"/>
        <end position="79"/>
    </location>
</feature>
<keyword evidence="7" id="KW-0539">Nucleus</keyword>
<keyword evidence="11" id="KW-1185">Reference proteome</keyword>
<evidence type="ECO:0000256" key="8">
    <source>
        <dbReference type="SAM" id="MobiDB-lite"/>
    </source>
</evidence>
<dbReference type="Proteomes" id="UP000292447">
    <property type="component" value="Chromosome I"/>
</dbReference>
<keyword evidence="5" id="KW-0804">Transcription</keyword>
<dbReference type="InterPro" id="IPR046347">
    <property type="entry name" value="bZIP_sf"/>
</dbReference>
<keyword evidence="6" id="KW-0834">Unfolded protein response</keyword>